<keyword evidence="3" id="KW-1185">Reference proteome</keyword>
<comment type="caution">
    <text evidence="2">The sequence shown here is derived from an EMBL/GenBank/DDBJ whole genome shotgun (WGS) entry which is preliminary data.</text>
</comment>
<protein>
    <submittedName>
        <fullName evidence="2">Uncharacterized protein</fullName>
    </submittedName>
</protein>
<organism evidence="2 3">
    <name type="scientific">Steroidobacter gossypii</name>
    <dbReference type="NCBI Taxonomy" id="2805490"/>
    <lineage>
        <taxon>Bacteria</taxon>
        <taxon>Pseudomonadati</taxon>
        <taxon>Pseudomonadota</taxon>
        <taxon>Gammaproteobacteria</taxon>
        <taxon>Steroidobacterales</taxon>
        <taxon>Steroidobacteraceae</taxon>
        <taxon>Steroidobacter</taxon>
    </lineage>
</organism>
<dbReference type="EMBL" id="JAEVLS010000011">
    <property type="protein sequence ID" value="MBM0108863.1"/>
    <property type="molecule type" value="Genomic_DNA"/>
</dbReference>
<dbReference type="Proteomes" id="UP000661077">
    <property type="component" value="Unassembled WGS sequence"/>
</dbReference>
<evidence type="ECO:0000313" key="2">
    <source>
        <dbReference type="EMBL" id="MBM0108863.1"/>
    </source>
</evidence>
<accession>A0ABS1X6L7</accession>
<evidence type="ECO:0000256" key="1">
    <source>
        <dbReference type="SAM" id="MobiDB-lite"/>
    </source>
</evidence>
<gene>
    <name evidence="2" type="ORF">JM946_29375</name>
</gene>
<feature type="compositionally biased region" description="Basic and acidic residues" evidence="1">
    <location>
        <begin position="7"/>
        <end position="32"/>
    </location>
</feature>
<evidence type="ECO:0000313" key="3">
    <source>
        <dbReference type="Proteomes" id="UP000661077"/>
    </source>
</evidence>
<name>A0ABS1X6L7_9GAMM</name>
<dbReference type="RefSeq" id="WP_203171036.1">
    <property type="nucleotide sequence ID" value="NZ_JAEVLS010000011.1"/>
</dbReference>
<proteinExistence type="predicted"/>
<feature type="region of interest" description="Disordered" evidence="1">
    <location>
        <begin position="1"/>
        <end position="33"/>
    </location>
</feature>
<reference evidence="2 3" key="1">
    <citation type="journal article" date="2021" name="Int. J. Syst. Evol. Microbiol.">
        <title>Steroidobacter gossypii sp. nov., isolated from soil of cotton cropping field.</title>
        <authorList>
            <person name="Huang R."/>
            <person name="Yang S."/>
            <person name="Zhen C."/>
            <person name="Liu W."/>
        </authorList>
    </citation>
    <scope>NUCLEOTIDE SEQUENCE [LARGE SCALE GENOMIC DNA]</scope>
    <source>
        <strain evidence="2 3">S1-65</strain>
    </source>
</reference>
<sequence length="763" mass="85740">MPGFENNHPRFVDGANEPHRALDFDPTTDQRTKGLSMTCRGANRKARKFAHRRKETPELRSKILLIVLASCIPATLLAQPFSGCDQNIGAVFSIDEGHPWQPPFGLDRIGQPPIVRVDFTTPENSPVREYSVVGYAGGKELERHGITIALTNPPPYLVPFSKRPNEVGLLARCQGEGELQLLARQTLHWPEFEMDAEARPNQRINPVDLGTVLVPHDWLLLAGGQSAEIEVAALSHDRELRDGRLRAWFKGGQPVETPMPIVANTRVVKKMRVPLDVAGDRSVLYVRLTEGERVVWSKEIRTMIAGTRPPWPSFGVVETKLRYDAPISIRDPKTGELSSLNYDTAWDPKLNDVVVFLPNGSRFVFWRGSSYVPFWAGTYNTGFNYQWVETSWRDSVDVAEPLMDKELRYGRVRILEATKSRVHVRWSYEVSDFEYKVWGDQVSEDFYFYPDGFGTRVVTLTSPLNNASYYSLSEAIILAPQAAYPLDVLPEIKIDLLTLDGGKQAFVLPRDAPGLSSDIFGKLADERQPTMYRFSTHKNDAASAIYFSPHSTPISLYGFVPFYDRGRPLTPAYWGEHWPLARGSMTGSGISDRIRVSPSHISIAAWLLLDERGKYVGPERPLISSSGQAVDSQGRPRVMNTQQWTWMIAHTDLADESLRDWAKSFSFPPAVELIGARLNHPVYSLERRSLRIIAEQSSLTIRVEPQTRTVNPVFEIDQAPKEVVSVSLGGKSLPTHSYAWDGKVLWTKGEIGTEGATVLIQFR</sequence>